<sequence>MAKDETTQSGKQQGIHEGQQDRAQDDTAKQRPGLEDQKLREAHERGPRSGQGEAAQDEQHD</sequence>
<keyword evidence="3" id="KW-1185">Reference proteome</keyword>
<comment type="caution">
    <text evidence="2">The sequence shown here is derived from an EMBL/GenBank/DDBJ whole genome shotgun (WGS) entry which is preliminary data.</text>
</comment>
<proteinExistence type="predicted"/>
<dbReference type="Proteomes" id="UP001486626">
    <property type="component" value="Unassembled WGS sequence"/>
</dbReference>
<protein>
    <submittedName>
        <fullName evidence="2">Uncharacterized protein</fullName>
    </submittedName>
</protein>
<reference evidence="2 3" key="1">
    <citation type="journal article" date="2024" name="FEMS Microbiol. Lett.">
        <title>Xanthomonas protegens sp. nov., a novel rice seed-associated bacterium, provides in vivo protection against X. oryzae pv. oryzae, the bacterial leaf blight pathogen.</title>
        <authorList>
            <person name="Rana R."/>
            <person name="Sharma A."/>
            <person name="Madhavan V.N."/>
            <person name="Korpole S."/>
            <person name="Sonti R.V."/>
            <person name="Patel H.K."/>
            <person name="Patil P.B."/>
        </authorList>
    </citation>
    <scope>NUCLEOTIDE SEQUENCE [LARGE SCALE GENOMIC DNA]</scope>
    <source>
        <strain evidence="2 3">PPL118</strain>
    </source>
</reference>
<name>A0ABU9LC75_9XANT</name>
<feature type="compositionally biased region" description="Basic and acidic residues" evidence="1">
    <location>
        <begin position="18"/>
        <end position="47"/>
    </location>
</feature>
<accession>A0ABU9LC75</accession>
<evidence type="ECO:0000313" key="2">
    <source>
        <dbReference type="EMBL" id="MEL4892334.1"/>
    </source>
</evidence>
<gene>
    <name evidence="2" type="ORF">PIQ37_12935</name>
</gene>
<dbReference type="EMBL" id="JAQJCQ010000010">
    <property type="protein sequence ID" value="MEL4892334.1"/>
    <property type="molecule type" value="Genomic_DNA"/>
</dbReference>
<evidence type="ECO:0000256" key="1">
    <source>
        <dbReference type="SAM" id="MobiDB-lite"/>
    </source>
</evidence>
<dbReference type="RefSeq" id="WP_342073796.1">
    <property type="nucleotide sequence ID" value="NZ_JAQJCQ010000010.1"/>
</dbReference>
<organism evidence="2 3">
    <name type="scientific">Xanthomonas protegens</name>
    <dbReference type="NCBI Taxonomy" id="3380705"/>
    <lineage>
        <taxon>Bacteria</taxon>
        <taxon>Pseudomonadati</taxon>
        <taxon>Pseudomonadota</taxon>
        <taxon>Gammaproteobacteria</taxon>
        <taxon>Lysobacterales</taxon>
        <taxon>Lysobacteraceae</taxon>
        <taxon>Xanthomonas</taxon>
    </lineage>
</organism>
<evidence type="ECO:0000313" key="3">
    <source>
        <dbReference type="Proteomes" id="UP001486626"/>
    </source>
</evidence>
<feature type="region of interest" description="Disordered" evidence="1">
    <location>
        <begin position="1"/>
        <end position="61"/>
    </location>
</feature>